<sequence>MKKQLSIPPVGTKIPKDRRGRLKFNINPMIVAIVVIALMVFLAGTAFGNAGLNNTALAKASMLACPDLDIRFDEANNDYHVTLPESTEWCYTIPDNLSSVWKGIVESPIALAKVSATIAGDQLNQSFVEKAMIESLQTSILILIK</sequence>
<keyword evidence="1" id="KW-0812">Transmembrane</keyword>
<dbReference type="Proteomes" id="UP000033854">
    <property type="component" value="Unassembled WGS sequence"/>
</dbReference>
<comment type="caution">
    <text evidence="2">The sequence shown here is derived from an EMBL/GenBank/DDBJ whole genome shotgun (WGS) entry which is preliminary data.</text>
</comment>
<name>A0A0G0Z3B5_9BACT</name>
<gene>
    <name evidence="2" type="ORF">UV06_C0002G0129</name>
</gene>
<organism evidence="2 3">
    <name type="scientific">Candidatus Collierbacteria bacterium GW2011_GWA2_42_17</name>
    <dbReference type="NCBI Taxonomy" id="1618378"/>
    <lineage>
        <taxon>Bacteria</taxon>
        <taxon>Candidatus Collieribacteriota</taxon>
    </lineage>
</organism>
<evidence type="ECO:0000256" key="1">
    <source>
        <dbReference type="SAM" id="Phobius"/>
    </source>
</evidence>
<protein>
    <submittedName>
        <fullName evidence="2">Uncharacterized protein</fullName>
    </submittedName>
</protein>
<dbReference type="AlphaFoldDB" id="A0A0G0Z3B5"/>
<keyword evidence="1" id="KW-0472">Membrane</keyword>
<dbReference type="EMBL" id="LCDA01000002">
    <property type="protein sequence ID" value="KKS43227.1"/>
    <property type="molecule type" value="Genomic_DNA"/>
</dbReference>
<proteinExistence type="predicted"/>
<evidence type="ECO:0000313" key="2">
    <source>
        <dbReference type="EMBL" id="KKS43227.1"/>
    </source>
</evidence>
<reference evidence="2 3" key="1">
    <citation type="journal article" date="2015" name="Nature">
        <title>rRNA introns, odd ribosomes, and small enigmatic genomes across a large radiation of phyla.</title>
        <authorList>
            <person name="Brown C.T."/>
            <person name="Hug L.A."/>
            <person name="Thomas B.C."/>
            <person name="Sharon I."/>
            <person name="Castelle C.J."/>
            <person name="Singh A."/>
            <person name="Wilkins M.J."/>
            <person name="Williams K.H."/>
            <person name="Banfield J.F."/>
        </authorList>
    </citation>
    <scope>NUCLEOTIDE SEQUENCE [LARGE SCALE GENOMIC DNA]</scope>
</reference>
<feature type="transmembrane region" description="Helical" evidence="1">
    <location>
        <begin position="26"/>
        <end position="47"/>
    </location>
</feature>
<keyword evidence="1" id="KW-1133">Transmembrane helix</keyword>
<accession>A0A0G0Z3B5</accession>
<evidence type="ECO:0000313" key="3">
    <source>
        <dbReference type="Proteomes" id="UP000033854"/>
    </source>
</evidence>